<sequence>MSIISFKIQEVKKLVDELKAAPAYSASTDDLFNPGMYPDGVPRDEHGRSEQEAEKVGEFFWPSSKYIDQSKVKPSLVLVGDHGLYLITNAKAEGSPASRGTVVYAAGCNPKLDDDFYENKCDLFGDDDGSISLPMAWAEWAIQNKKRTFRLKSTRGSISLVTK</sequence>
<dbReference type="RefSeq" id="WP_011899387.1">
    <property type="nucleotide sequence ID" value="NZ_JBANEX010000124.1"/>
</dbReference>
<dbReference type="AlphaFoldDB" id="A0A189PGB2"/>
<keyword evidence="1" id="KW-0614">Plasmid</keyword>
<dbReference type="EMBL" id="KT033469">
    <property type="protein sequence ID" value="ALL42212.1"/>
    <property type="molecule type" value="Genomic_DNA"/>
</dbReference>
<dbReference type="PATRIC" id="fig|29491.15.peg.35"/>
<accession>A0A189PGB2</accession>
<name>A0A189PGB2_AERSS</name>
<protein>
    <recommendedName>
        <fullName evidence="2">DUF3085 domain-containing protein</fullName>
    </recommendedName>
</protein>
<dbReference type="Pfam" id="PF11284">
    <property type="entry name" value="DUF3085"/>
    <property type="match status" value="1"/>
</dbReference>
<dbReference type="OMA" id="FEMADIN"/>
<organism evidence="1">
    <name type="scientific">Aeromonas salmonicida subsp. salmonicida</name>
    <dbReference type="NCBI Taxonomy" id="29491"/>
    <lineage>
        <taxon>Bacteria</taxon>
        <taxon>Pseudomonadati</taxon>
        <taxon>Pseudomonadota</taxon>
        <taxon>Gammaproteobacteria</taxon>
        <taxon>Aeromonadales</taxon>
        <taxon>Aeromonadaceae</taxon>
        <taxon>Aeromonas</taxon>
    </lineage>
</organism>
<evidence type="ECO:0008006" key="2">
    <source>
        <dbReference type="Google" id="ProtNLM"/>
    </source>
</evidence>
<proteinExistence type="predicted"/>
<dbReference type="InterPro" id="IPR021436">
    <property type="entry name" value="DUF3085"/>
</dbReference>
<evidence type="ECO:0000313" key="1">
    <source>
        <dbReference type="EMBL" id="ALL42212.1"/>
    </source>
</evidence>
<reference evidence="1" key="1">
    <citation type="submission" date="2015-06" db="EMBL/GenBank/DDBJ databases">
        <title>Antimicrobial resistance-carrying plasmid pAsa4 variants found in Aeromonas salmonicida subsp. salmonicida: general architecture, construction blocks and gene elimination.</title>
        <authorList>
            <person name="Tanaka K.H."/>
            <person name="Vincent A.T."/>
            <person name="Trudel M.V."/>
            <person name="Paquet V.E."/>
            <person name="Frenette M."/>
            <person name="Charette S.J."/>
        </authorList>
    </citation>
    <scope>NUCLEOTIDE SEQUENCE</scope>
    <source>
        <strain evidence="1">01-B522</strain>
        <plasmid evidence="1">pAsa4b</plasmid>
    </source>
</reference>
<geneLocation type="plasmid" evidence="1">
    <name>pAsa4b</name>
</geneLocation>